<dbReference type="OMA" id="YSVPNTH"/>
<dbReference type="EMBL" id="JH687512">
    <property type="protein sequence ID" value="EIM78948.1"/>
    <property type="molecule type" value="Genomic_DNA"/>
</dbReference>
<dbReference type="KEGG" id="shs:STEHIDRAFT_164172"/>
<proteinExistence type="predicted"/>
<feature type="region of interest" description="Disordered" evidence="1">
    <location>
        <begin position="155"/>
        <end position="190"/>
    </location>
</feature>
<reference evidence="3" key="1">
    <citation type="journal article" date="2012" name="Science">
        <title>The Paleozoic origin of enzymatic lignin decomposition reconstructed from 31 fungal genomes.</title>
        <authorList>
            <person name="Floudas D."/>
            <person name="Binder M."/>
            <person name="Riley R."/>
            <person name="Barry K."/>
            <person name="Blanchette R.A."/>
            <person name="Henrissat B."/>
            <person name="Martinez A.T."/>
            <person name="Otillar R."/>
            <person name="Spatafora J.W."/>
            <person name="Yadav J.S."/>
            <person name="Aerts A."/>
            <person name="Benoit I."/>
            <person name="Boyd A."/>
            <person name="Carlson A."/>
            <person name="Copeland A."/>
            <person name="Coutinho P.M."/>
            <person name="de Vries R.P."/>
            <person name="Ferreira P."/>
            <person name="Findley K."/>
            <person name="Foster B."/>
            <person name="Gaskell J."/>
            <person name="Glotzer D."/>
            <person name="Gorecki P."/>
            <person name="Heitman J."/>
            <person name="Hesse C."/>
            <person name="Hori C."/>
            <person name="Igarashi K."/>
            <person name="Jurgens J.A."/>
            <person name="Kallen N."/>
            <person name="Kersten P."/>
            <person name="Kohler A."/>
            <person name="Kuees U."/>
            <person name="Kumar T.K.A."/>
            <person name="Kuo A."/>
            <person name="LaButti K."/>
            <person name="Larrondo L.F."/>
            <person name="Lindquist E."/>
            <person name="Ling A."/>
            <person name="Lombard V."/>
            <person name="Lucas S."/>
            <person name="Lundell T."/>
            <person name="Martin R."/>
            <person name="McLaughlin D.J."/>
            <person name="Morgenstern I."/>
            <person name="Morin E."/>
            <person name="Murat C."/>
            <person name="Nagy L.G."/>
            <person name="Nolan M."/>
            <person name="Ohm R.A."/>
            <person name="Patyshakuliyeva A."/>
            <person name="Rokas A."/>
            <person name="Ruiz-Duenas F.J."/>
            <person name="Sabat G."/>
            <person name="Salamov A."/>
            <person name="Samejima M."/>
            <person name="Schmutz J."/>
            <person name="Slot J.C."/>
            <person name="St John F."/>
            <person name="Stenlid J."/>
            <person name="Sun H."/>
            <person name="Sun S."/>
            <person name="Syed K."/>
            <person name="Tsang A."/>
            <person name="Wiebenga A."/>
            <person name="Young D."/>
            <person name="Pisabarro A."/>
            <person name="Eastwood D.C."/>
            <person name="Martin F."/>
            <person name="Cullen D."/>
            <person name="Grigoriev I.V."/>
            <person name="Hibbett D.S."/>
        </authorList>
    </citation>
    <scope>NUCLEOTIDE SEQUENCE [LARGE SCALE GENOMIC DNA]</scope>
    <source>
        <strain evidence="3">FP-91666</strain>
    </source>
</reference>
<sequence length="385" mass="42796">MDSDDSESDSQTPENGGGAKSVQRHGKGINVKFDFYPLDKSKGKRRSDAKPLCASSKLAIHEDFPLLDFLTHLLAEINHFELLSCSRLVRLARLQPDSPDLSNSFELQYSIFGTSDKNINITSVAAYQTMIEDVVRRRQPQLVVKLTELPVEQDAEDTEHIEADATTPLHENPVDEVDESEQPPSKKSKTAAASWATFWVNQKEGVDLETPPTGGIFNFSATREANEDITDINLLSSRQLQAATNRSPNVEISFNGLAETIKALRNDATHPPNQAPITPAPDILRLPAVPPPRLPPRLGLADFGTQYTISAETITQLRLMKVVGPHVLRLLSKEDLLAEGLSRGQVAEVRDAEERWMKDIATVPWRCHMRVLILRFLCSHALSRT</sequence>
<name>R7RW22_STEHR</name>
<accession>R7RW22</accession>
<dbReference type="GeneID" id="18802569"/>
<protein>
    <submittedName>
        <fullName evidence="2">Uncharacterized protein</fullName>
    </submittedName>
</protein>
<dbReference type="eggNOG" id="ENOG502RVMD">
    <property type="taxonomic scope" value="Eukaryota"/>
</dbReference>
<evidence type="ECO:0000313" key="2">
    <source>
        <dbReference type="EMBL" id="EIM78948.1"/>
    </source>
</evidence>
<evidence type="ECO:0000256" key="1">
    <source>
        <dbReference type="SAM" id="MobiDB-lite"/>
    </source>
</evidence>
<feature type="region of interest" description="Disordered" evidence="1">
    <location>
        <begin position="1"/>
        <end position="26"/>
    </location>
</feature>
<dbReference type="RefSeq" id="XP_007311954.1">
    <property type="nucleotide sequence ID" value="XM_007311892.1"/>
</dbReference>
<dbReference type="OrthoDB" id="3269111at2759"/>
<evidence type="ECO:0000313" key="3">
    <source>
        <dbReference type="Proteomes" id="UP000053927"/>
    </source>
</evidence>
<dbReference type="Proteomes" id="UP000053927">
    <property type="component" value="Unassembled WGS sequence"/>
</dbReference>
<dbReference type="AlphaFoldDB" id="R7RW22"/>
<gene>
    <name evidence="2" type="ORF">STEHIDRAFT_164172</name>
</gene>
<organism evidence="2 3">
    <name type="scientific">Stereum hirsutum (strain FP-91666)</name>
    <name type="common">White-rot fungus</name>
    <dbReference type="NCBI Taxonomy" id="721885"/>
    <lineage>
        <taxon>Eukaryota</taxon>
        <taxon>Fungi</taxon>
        <taxon>Dikarya</taxon>
        <taxon>Basidiomycota</taxon>
        <taxon>Agaricomycotina</taxon>
        <taxon>Agaricomycetes</taxon>
        <taxon>Russulales</taxon>
        <taxon>Stereaceae</taxon>
        <taxon>Stereum</taxon>
    </lineage>
</organism>
<keyword evidence="3" id="KW-1185">Reference proteome</keyword>